<dbReference type="PROSITE" id="PS50995">
    <property type="entry name" value="HTH_MARR_2"/>
    <property type="match status" value="1"/>
</dbReference>
<dbReference type="GO" id="GO:0003677">
    <property type="term" value="F:DNA binding"/>
    <property type="evidence" value="ECO:0007669"/>
    <property type="project" value="UniProtKB-KW"/>
</dbReference>
<proteinExistence type="predicted"/>
<feature type="domain" description="HTH marR-type" evidence="4">
    <location>
        <begin position="23"/>
        <end position="156"/>
    </location>
</feature>
<dbReference type="InterPro" id="IPR039422">
    <property type="entry name" value="MarR/SlyA-like"/>
</dbReference>
<accession>A0A316TBI7</accession>
<evidence type="ECO:0000256" key="1">
    <source>
        <dbReference type="ARBA" id="ARBA00023015"/>
    </source>
</evidence>
<dbReference type="SMART" id="SM00347">
    <property type="entry name" value="HTH_MARR"/>
    <property type="match status" value="1"/>
</dbReference>
<dbReference type="OrthoDB" id="3296622at2"/>
<reference evidence="5 6" key="1">
    <citation type="submission" date="2018-05" db="EMBL/GenBank/DDBJ databases">
        <title>Nocardioides silvaticus genome.</title>
        <authorList>
            <person name="Li C."/>
            <person name="Wang G."/>
        </authorList>
    </citation>
    <scope>NUCLEOTIDE SEQUENCE [LARGE SCALE GENOMIC DNA]</scope>
    <source>
        <strain evidence="5 6">CCTCC AB 2018079</strain>
    </source>
</reference>
<dbReference type="Pfam" id="PF01047">
    <property type="entry name" value="MarR"/>
    <property type="match status" value="1"/>
</dbReference>
<comment type="caution">
    <text evidence="5">The sequence shown here is derived from an EMBL/GenBank/DDBJ whole genome shotgun (WGS) entry which is preliminary data.</text>
</comment>
<dbReference type="PROSITE" id="PS01117">
    <property type="entry name" value="HTH_MARR_1"/>
    <property type="match status" value="1"/>
</dbReference>
<dbReference type="InterPro" id="IPR036390">
    <property type="entry name" value="WH_DNA-bd_sf"/>
</dbReference>
<protein>
    <submittedName>
        <fullName evidence="5">MarR family transcriptional regulator</fullName>
    </submittedName>
</protein>
<dbReference type="Gene3D" id="1.10.10.10">
    <property type="entry name" value="Winged helix-like DNA-binding domain superfamily/Winged helix DNA-binding domain"/>
    <property type="match status" value="1"/>
</dbReference>
<keyword evidence="2" id="KW-0238">DNA-binding</keyword>
<evidence type="ECO:0000256" key="3">
    <source>
        <dbReference type="ARBA" id="ARBA00023163"/>
    </source>
</evidence>
<dbReference type="RefSeq" id="WP_109695950.1">
    <property type="nucleotide sequence ID" value="NZ_QGDD01000008.1"/>
</dbReference>
<keyword evidence="3" id="KW-0804">Transcription</keyword>
<evidence type="ECO:0000259" key="4">
    <source>
        <dbReference type="PROSITE" id="PS50995"/>
    </source>
</evidence>
<dbReference type="GO" id="GO:0003700">
    <property type="term" value="F:DNA-binding transcription factor activity"/>
    <property type="evidence" value="ECO:0007669"/>
    <property type="project" value="InterPro"/>
</dbReference>
<keyword evidence="6" id="KW-1185">Reference proteome</keyword>
<dbReference type="InterPro" id="IPR000835">
    <property type="entry name" value="HTH_MarR-typ"/>
</dbReference>
<dbReference type="InterPro" id="IPR036388">
    <property type="entry name" value="WH-like_DNA-bd_sf"/>
</dbReference>
<dbReference type="EMBL" id="QGDD01000008">
    <property type="protein sequence ID" value="PWN01733.1"/>
    <property type="molecule type" value="Genomic_DNA"/>
</dbReference>
<sequence>MLPFDPIDEAARQWGLRWGAVPAMHAVTSLMRVQQLVLGRLDALLKPHGLSFAGYEALVLLVFSSRGSLPLGKMGERLQVHPTSVTSIVRRLESRGLVRRLPHPDDGRAVLAEITQEGRDLVDRATADLVAAGFAMDGIDEAQMGELSELLRPVRAAAGDFEQPRRAR</sequence>
<dbReference type="PANTHER" id="PTHR33164:SF101">
    <property type="entry name" value="TRANSCRIPTIONAL REPRESSOR MPRA"/>
    <property type="match status" value="1"/>
</dbReference>
<name>A0A316TBI7_9ACTN</name>
<dbReference type="Proteomes" id="UP000245507">
    <property type="component" value="Unassembled WGS sequence"/>
</dbReference>
<dbReference type="InterPro" id="IPR023187">
    <property type="entry name" value="Tscrpt_reg_MarR-type_CS"/>
</dbReference>
<dbReference type="PANTHER" id="PTHR33164">
    <property type="entry name" value="TRANSCRIPTIONAL REGULATOR, MARR FAMILY"/>
    <property type="match status" value="1"/>
</dbReference>
<dbReference type="SUPFAM" id="SSF46785">
    <property type="entry name" value="Winged helix' DNA-binding domain"/>
    <property type="match status" value="1"/>
</dbReference>
<keyword evidence="1" id="KW-0805">Transcription regulation</keyword>
<evidence type="ECO:0000313" key="5">
    <source>
        <dbReference type="EMBL" id="PWN01733.1"/>
    </source>
</evidence>
<organism evidence="5 6">
    <name type="scientific">Nocardioides silvaticus</name>
    <dbReference type="NCBI Taxonomy" id="2201891"/>
    <lineage>
        <taxon>Bacteria</taxon>
        <taxon>Bacillati</taxon>
        <taxon>Actinomycetota</taxon>
        <taxon>Actinomycetes</taxon>
        <taxon>Propionibacteriales</taxon>
        <taxon>Nocardioidaceae</taxon>
        <taxon>Nocardioides</taxon>
    </lineage>
</organism>
<gene>
    <name evidence="5" type="ORF">DJ010_17005</name>
</gene>
<dbReference type="AlphaFoldDB" id="A0A316TBI7"/>
<evidence type="ECO:0000313" key="6">
    <source>
        <dbReference type="Proteomes" id="UP000245507"/>
    </source>
</evidence>
<dbReference type="GO" id="GO:0006950">
    <property type="term" value="P:response to stress"/>
    <property type="evidence" value="ECO:0007669"/>
    <property type="project" value="TreeGrafter"/>
</dbReference>
<evidence type="ECO:0000256" key="2">
    <source>
        <dbReference type="ARBA" id="ARBA00023125"/>
    </source>
</evidence>